<gene>
    <name evidence="2" type="ORF">TDUB1175_LOCUS14345</name>
</gene>
<dbReference type="AlphaFoldDB" id="A0A7R9W6E8"/>
<name>A0A7R9W6E8_9STRA</name>
<feature type="compositionally biased region" description="Polar residues" evidence="1">
    <location>
        <begin position="69"/>
        <end position="78"/>
    </location>
</feature>
<organism evidence="2">
    <name type="scientific">Pseudictyota dubia</name>
    <dbReference type="NCBI Taxonomy" id="2749911"/>
    <lineage>
        <taxon>Eukaryota</taxon>
        <taxon>Sar</taxon>
        <taxon>Stramenopiles</taxon>
        <taxon>Ochrophyta</taxon>
        <taxon>Bacillariophyta</taxon>
        <taxon>Mediophyceae</taxon>
        <taxon>Biddulphiophycidae</taxon>
        <taxon>Eupodiscales</taxon>
        <taxon>Odontellaceae</taxon>
        <taxon>Pseudictyota</taxon>
    </lineage>
</organism>
<reference evidence="2" key="1">
    <citation type="submission" date="2021-01" db="EMBL/GenBank/DDBJ databases">
        <authorList>
            <person name="Corre E."/>
            <person name="Pelletier E."/>
            <person name="Niang G."/>
            <person name="Scheremetjew M."/>
            <person name="Finn R."/>
            <person name="Kale V."/>
            <person name="Holt S."/>
            <person name="Cochrane G."/>
            <person name="Meng A."/>
            <person name="Brown T."/>
            <person name="Cohen L."/>
        </authorList>
    </citation>
    <scope>NUCLEOTIDE SEQUENCE</scope>
    <source>
        <strain evidence="2">CCMP147</strain>
    </source>
</reference>
<evidence type="ECO:0000256" key="1">
    <source>
        <dbReference type="SAM" id="MobiDB-lite"/>
    </source>
</evidence>
<accession>A0A7R9W6E8</accession>
<sequence length="111" mass="12410">MEFLLSKKMTADWDCKSARTTRGPAQPPRKGNRCITRDIEIGFGGECKNKMGESRHSHTCAPKGRQHPRGQSVSFSFTRQEEPLSRPILMLSQKYGKHQGTAAGDRLPDPV</sequence>
<proteinExistence type="predicted"/>
<feature type="region of interest" description="Disordered" evidence="1">
    <location>
        <begin position="50"/>
        <end position="87"/>
    </location>
</feature>
<protein>
    <submittedName>
        <fullName evidence="2">Uncharacterized protein</fullName>
    </submittedName>
</protein>
<dbReference type="EMBL" id="HBED01028838">
    <property type="protein sequence ID" value="CAD8315553.1"/>
    <property type="molecule type" value="Transcribed_RNA"/>
</dbReference>
<evidence type="ECO:0000313" key="2">
    <source>
        <dbReference type="EMBL" id="CAD8315553.1"/>
    </source>
</evidence>